<evidence type="ECO:0000313" key="6">
    <source>
        <dbReference type="Proteomes" id="UP000215767"/>
    </source>
</evidence>
<dbReference type="Pfam" id="PF19305">
    <property type="entry name" value="MmgE_PrpD_C"/>
    <property type="match status" value="1"/>
</dbReference>
<feature type="domain" description="MmgE/PrpD N-terminal" evidence="3">
    <location>
        <begin position="198"/>
        <end position="431"/>
    </location>
</feature>
<evidence type="ECO:0000259" key="3">
    <source>
        <dbReference type="Pfam" id="PF03972"/>
    </source>
</evidence>
<comment type="similarity">
    <text evidence="1">Belongs to the PrpD family.</text>
</comment>
<comment type="caution">
    <text evidence="5">The sequence shown here is derived from an EMBL/GenBank/DDBJ whole genome shotgun (WGS) entry which is preliminary data.</text>
</comment>
<accession>A0A261US71</accession>
<protein>
    <recommendedName>
        <fullName evidence="7">MmgE/PrpD family protein</fullName>
    </recommendedName>
</protein>
<dbReference type="PANTHER" id="PTHR16943:SF8">
    <property type="entry name" value="2-METHYLCITRATE DEHYDRATASE"/>
    <property type="match status" value="1"/>
</dbReference>
<evidence type="ECO:0000256" key="1">
    <source>
        <dbReference type="ARBA" id="ARBA00006174"/>
    </source>
</evidence>
<reference evidence="6" key="1">
    <citation type="submission" date="2017-05" db="EMBL/GenBank/DDBJ databases">
        <title>Complete and WGS of Bordetella genogroups.</title>
        <authorList>
            <person name="Spilker T."/>
            <person name="Lipuma J."/>
        </authorList>
    </citation>
    <scope>NUCLEOTIDE SEQUENCE [LARGE SCALE GENOMIC DNA]</scope>
    <source>
        <strain evidence="6">AU8856</strain>
    </source>
</reference>
<sequence length="633" mass="66702">MPAFARHGVQCPPIAVDMGGRDGQDAVAGRRVVDGRGLRAGFELQAFHCRVSVGRRDRAQGHCRDSTPAASAHAPVQCKRMRLFSNRCRDLSALALTSVEAPHYSPFNDKQVRLAEQFCWPAWAVQTRIDGACGGTSSRRQGQSEKRGMTRAGHGIGQARGPMHRTGDSAMHATLPAPAGSPPDAAPPQGGTATVAEQWATFLHDTRFGDLPADTVARAKSRLLDALATAVAARELPVPAVARRFVQANRGPATVIGYAGQLPAVDAAFVNATLVNGCTHDDFLAKSHPGAVAIPAAMALGEAHAMSGADLLTAIVLGYDIVARAYMGAPGMLPAFRGTGVAGAIGAAAAAGKMLALDAPRMVNALGCAAMFASGFGEGFRAGTMDVKLNVGWAARTGVSAAELAAAGATASPLAFEGESGYFRAFGRTADHAAEATRDLGRRFLIDDVVYKERPVCIFVQTPVHLALTLRARHRFDPAHIERVTLRAPWLTLTNPGYTNVAPYQTPLKARISARFTVAAALLGRPVDEYAYYENTADAEVLALSDRIELLDPATGQDGRVDLEVVCAGAAHAISGLEMDSLTPTTDKIVAKFRRLTAPHMPARQGDALLRMVLALEDVPDIGALTALLRPAE</sequence>
<dbReference type="EMBL" id="NEVS01000002">
    <property type="protein sequence ID" value="OZI64481.1"/>
    <property type="molecule type" value="Genomic_DNA"/>
</dbReference>
<evidence type="ECO:0008006" key="7">
    <source>
        <dbReference type="Google" id="ProtNLM"/>
    </source>
</evidence>
<dbReference type="OrthoDB" id="9797528at2"/>
<evidence type="ECO:0000313" key="5">
    <source>
        <dbReference type="EMBL" id="OZI64481.1"/>
    </source>
</evidence>
<keyword evidence="6" id="KW-1185">Reference proteome</keyword>
<evidence type="ECO:0000256" key="2">
    <source>
        <dbReference type="SAM" id="MobiDB-lite"/>
    </source>
</evidence>
<dbReference type="InterPro" id="IPR045336">
    <property type="entry name" value="MmgE_PrpD_N"/>
</dbReference>
<gene>
    <name evidence="5" type="ORF">CAL28_07355</name>
</gene>
<dbReference type="GO" id="GO:0016829">
    <property type="term" value="F:lyase activity"/>
    <property type="evidence" value="ECO:0007669"/>
    <property type="project" value="InterPro"/>
</dbReference>
<dbReference type="InterPro" id="IPR005656">
    <property type="entry name" value="MmgE_PrpD"/>
</dbReference>
<dbReference type="SUPFAM" id="SSF103378">
    <property type="entry name" value="2-methylcitrate dehydratase PrpD"/>
    <property type="match status" value="1"/>
</dbReference>
<feature type="region of interest" description="Disordered" evidence="2">
    <location>
        <begin position="132"/>
        <end position="191"/>
    </location>
</feature>
<proteinExistence type="inferred from homology"/>
<dbReference type="Pfam" id="PF03972">
    <property type="entry name" value="MmgE_PrpD_N"/>
    <property type="match status" value="1"/>
</dbReference>
<dbReference type="Proteomes" id="UP000215767">
    <property type="component" value="Unassembled WGS sequence"/>
</dbReference>
<organism evidence="5 6">
    <name type="scientific">Bordetella genomosp. 11</name>
    <dbReference type="NCBI Taxonomy" id="1416808"/>
    <lineage>
        <taxon>Bacteria</taxon>
        <taxon>Pseudomonadati</taxon>
        <taxon>Pseudomonadota</taxon>
        <taxon>Betaproteobacteria</taxon>
        <taxon>Burkholderiales</taxon>
        <taxon>Alcaligenaceae</taxon>
        <taxon>Bordetella</taxon>
    </lineage>
</organism>
<evidence type="ECO:0000259" key="4">
    <source>
        <dbReference type="Pfam" id="PF19305"/>
    </source>
</evidence>
<dbReference type="InterPro" id="IPR045337">
    <property type="entry name" value="MmgE_PrpD_C"/>
</dbReference>
<dbReference type="Gene3D" id="1.10.4100.10">
    <property type="entry name" value="2-methylcitrate dehydratase PrpD"/>
    <property type="match status" value="1"/>
</dbReference>
<dbReference type="InterPro" id="IPR042183">
    <property type="entry name" value="MmgE/PrpD_sf_1"/>
</dbReference>
<name>A0A261US71_9BORD</name>
<dbReference type="PANTHER" id="PTHR16943">
    <property type="entry name" value="2-METHYLCITRATE DEHYDRATASE-RELATED"/>
    <property type="match status" value="1"/>
</dbReference>
<feature type="domain" description="MmgE/PrpD C-terminal" evidence="4">
    <location>
        <begin position="455"/>
        <end position="550"/>
    </location>
</feature>
<dbReference type="AlphaFoldDB" id="A0A261US71"/>
<dbReference type="InterPro" id="IPR036148">
    <property type="entry name" value="MmgE/PrpD_sf"/>
</dbReference>